<feature type="chain" id="PRO_5019579062" evidence="5">
    <location>
        <begin position="22"/>
        <end position="167"/>
    </location>
</feature>
<keyword evidence="3 4" id="KW-0408">Iron</keyword>
<evidence type="ECO:0000256" key="2">
    <source>
        <dbReference type="ARBA" id="ARBA00022723"/>
    </source>
</evidence>
<dbReference type="Proteomes" id="UP000283474">
    <property type="component" value="Chromosome"/>
</dbReference>
<dbReference type="EMBL" id="CP022987">
    <property type="protein sequence ID" value="QAA95012.1"/>
    <property type="molecule type" value="Genomic_DNA"/>
</dbReference>
<evidence type="ECO:0000259" key="6">
    <source>
        <dbReference type="PROSITE" id="PS51007"/>
    </source>
</evidence>
<evidence type="ECO:0000256" key="3">
    <source>
        <dbReference type="ARBA" id="ARBA00023004"/>
    </source>
</evidence>
<dbReference type="SUPFAM" id="SSF46626">
    <property type="entry name" value="Cytochrome c"/>
    <property type="match status" value="1"/>
</dbReference>
<keyword evidence="1 4" id="KW-0349">Heme</keyword>
<sequence>MVWLARRLLMVVLTLTGGAAATVSANDQAPSQAAPYAQSTAAYKDYMLQCAGCHRFDGKGAPSRGVPSFRQSIGVLTRLPAGREYMIRVPGAAQSQLTNAELANVLNWVVATYSPGQLPRDFKAFTASEVGAVRPYRFDDVAPVRRRLTEELKAQGHELAPYTFGSN</sequence>
<dbReference type="GO" id="GO:0020037">
    <property type="term" value="F:heme binding"/>
    <property type="evidence" value="ECO:0007669"/>
    <property type="project" value="InterPro"/>
</dbReference>
<feature type="signal peptide" evidence="5">
    <location>
        <begin position="1"/>
        <end position="21"/>
    </location>
</feature>
<organism evidence="7 8">
    <name type="scientific">Pollutimonas thiosulfatoxidans</name>
    <dbReference type="NCBI Taxonomy" id="2028345"/>
    <lineage>
        <taxon>Bacteria</taxon>
        <taxon>Pseudomonadati</taxon>
        <taxon>Pseudomonadota</taxon>
        <taxon>Betaproteobacteria</taxon>
        <taxon>Burkholderiales</taxon>
        <taxon>Alcaligenaceae</taxon>
        <taxon>Pollutimonas</taxon>
    </lineage>
</organism>
<evidence type="ECO:0000256" key="5">
    <source>
        <dbReference type="SAM" id="SignalP"/>
    </source>
</evidence>
<dbReference type="KEGG" id="pus:CKA81_14960"/>
<evidence type="ECO:0000313" key="8">
    <source>
        <dbReference type="Proteomes" id="UP000283474"/>
    </source>
</evidence>
<dbReference type="AlphaFoldDB" id="A0A410GFD0"/>
<accession>A0A410GFD0</accession>
<evidence type="ECO:0000256" key="4">
    <source>
        <dbReference type="PROSITE-ProRule" id="PRU00433"/>
    </source>
</evidence>
<evidence type="ECO:0000313" key="7">
    <source>
        <dbReference type="EMBL" id="QAA95012.1"/>
    </source>
</evidence>
<protein>
    <submittedName>
        <fullName evidence="7">Cytochrome C</fullName>
    </submittedName>
</protein>
<dbReference type="GO" id="GO:0046872">
    <property type="term" value="F:metal ion binding"/>
    <property type="evidence" value="ECO:0007669"/>
    <property type="project" value="UniProtKB-KW"/>
</dbReference>
<dbReference type="InterPro" id="IPR036909">
    <property type="entry name" value="Cyt_c-like_dom_sf"/>
</dbReference>
<keyword evidence="5" id="KW-0732">Signal</keyword>
<dbReference type="PROSITE" id="PS51007">
    <property type="entry name" value="CYTC"/>
    <property type="match status" value="1"/>
</dbReference>
<keyword evidence="2 4" id="KW-0479">Metal-binding</keyword>
<reference evidence="7 8" key="1">
    <citation type="submission" date="2017-08" db="EMBL/GenBank/DDBJ databases">
        <authorList>
            <person name="Park S.-J."/>
            <person name="Kim H."/>
        </authorList>
    </citation>
    <scope>NUCLEOTIDE SEQUENCE [LARGE SCALE GENOMIC DNA]</scope>
    <source>
        <strain evidence="8">ye3</strain>
    </source>
</reference>
<proteinExistence type="predicted"/>
<name>A0A410GFD0_9BURK</name>
<gene>
    <name evidence="7" type="ORF">CKA81_14960</name>
</gene>
<dbReference type="Gene3D" id="1.10.760.10">
    <property type="entry name" value="Cytochrome c-like domain"/>
    <property type="match status" value="1"/>
</dbReference>
<evidence type="ECO:0000256" key="1">
    <source>
        <dbReference type="ARBA" id="ARBA00022617"/>
    </source>
</evidence>
<keyword evidence="8" id="KW-1185">Reference proteome</keyword>
<feature type="domain" description="Cytochrome c" evidence="6">
    <location>
        <begin position="34"/>
        <end position="141"/>
    </location>
</feature>
<dbReference type="GO" id="GO:0009055">
    <property type="term" value="F:electron transfer activity"/>
    <property type="evidence" value="ECO:0007669"/>
    <property type="project" value="InterPro"/>
</dbReference>
<dbReference type="InterPro" id="IPR009056">
    <property type="entry name" value="Cyt_c-like_dom"/>
</dbReference>